<dbReference type="STRING" id="392484.LP43_1477"/>
<organism evidence="15 16">
    <name type="scientific">Methylophaga thiooxydans</name>
    <dbReference type="NCBI Taxonomy" id="392484"/>
    <lineage>
        <taxon>Bacteria</taxon>
        <taxon>Pseudomonadati</taxon>
        <taxon>Pseudomonadota</taxon>
        <taxon>Gammaproteobacteria</taxon>
        <taxon>Thiotrichales</taxon>
        <taxon>Piscirickettsiaceae</taxon>
        <taxon>Methylophaga</taxon>
    </lineage>
</organism>
<keyword evidence="6 13" id="KW-0472">Membrane</keyword>
<dbReference type="PANTHER" id="PTHR47529:SF1">
    <property type="entry name" value="PERIPLASMIC CHAPERONE PPID"/>
    <property type="match status" value="1"/>
</dbReference>
<keyword evidence="2" id="KW-1003">Cell membrane</keyword>
<dbReference type="GO" id="GO:0005886">
    <property type="term" value="C:plasma membrane"/>
    <property type="evidence" value="ECO:0007669"/>
    <property type="project" value="UniProtKB-SubCell"/>
</dbReference>
<keyword evidence="4 13" id="KW-0812">Transmembrane</keyword>
<keyword evidence="12" id="KW-0175">Coiled coil</keyword>
<dbReference type="RefSeq" id="WP_036313776.1">
    <property type="nucleotide sequence ID" value="NZ_JRQD01000003.1"/>
</dbReference>
<dbReference type="PROSITE" id="PS50198">
    <property type="entry name" value="PPIC_PPIASE_2"/>
    <property type="match status" value="1"/>
</dbReference>
<gene>
    <name evidence="15" type="ORF">LP43_1477</name>
</gene>
<evidence type="ECO:0000256" key="6">
    <source>
        <dbReference type="ARBA" id="ARBA00023136"/>
    </source>
</evidence>
<evidence type="ECO:0000256" key="4">
    <source>
        <dbReference type="ARBA" id="ARBA00022692"/>
    </source>
</evidence>
<dbReference type="InterPro" id="IPR023058">
    <property type="entry name" value="PPIase_PpiC_CS"/>
</dbReference>
<dbReference type="Pfam" id="PF00639">
    <property type="entry name" value="Rotamase"/>
    <property type="match status" value="1"/>
</dbReference>
<evidence type="ECO:0000313" key="15">
    <source>
        <dbReference type="EMBL" id="KGM06982.1"/>
    </source>
</evidence>
<evidence type="ECO:0000313" key="16">
    <source>
        <dbReference type="Proteomes" id="UP000029999"/>
    </source>
</evidence>
<comment type="caution">
    <text evidence="15">The sequence shown here is derived from an EMBL/GenBank/DDBJ whole genome shotgun (WGS) entry which is preliminary data.</text>
</comment>
<evidence type="ECO:0000256" key="2">
    <source>
        <dbReference type="ARBA" id="ARBA00022475"/>
    </source>
</evidence>
<dbReference type="PROSITE" id="PS01096">
    <property type="entry name" value="PPIC_PPIASE_1"/>
    <property type="match status" value="1"/>
</dbReference>
<evidence type="ECO:0000256" key="3">
    <source>
        <dbReference type="ARBA" id="ARBA00022519"/>
    </source>
</evidence>
<evidence type="ECO:0000256" key="8">
    <source>
        <dbReference type="ARBA" id="ARBA00038408"/>
    </source>
</evidence>
<dbReference type="InterPro" id="IPR046357">
    <property type="entry name" value="PPIase_dom_sf"/>
</dbReference>
<dbReference type="Gene3D" id="3.10.50.40">
    <property type="match status" value="1"/>
</dbReference>
<evidence type="ECO:0000256" key="1">
    <source>
        <dbReference type="ARBA" id="ARBA00004382"/>
    </source>
</evidence>
<reference evidence="15 16" key="1">
    <citation type="submission" date="2014-09" db="EMBL/GenBank/DDBJ databases">
        <authorList>
            <person name="Grob C."/>
            <person name="Taubert M."/>
            <person name="Howat A.M."/>
            <person name="Burns O.J."/>
            <person name="Dixon J.L."/>
            <person name="Chen Y."/>
            <person name="Murrell J.C."/>
        </authorList>
    </citation>
    <scope>NUCLEOTIDE SEQUENCE [LARGE SCALE GENOMIC DNA]</scope>
    <source>
        <strain evidence="15">L4</strain>
    </source>
</reference>
<keyword evidence="11 15" id="KW-0413">Isomerase</keyword>
<keyword evidence="5 13" id="KW-1133">Transmembrane helix</keyword>
<keyword evidence="11" id="KW-0697">Rotamase</keyword>
<evidence type="ECO:0000256" key="9">
    <source>
        <dbReference type="ARBA" id="ARBA00040743"/>
    </source>
</evidence>
<dbReference type="Gene3D" id="1.10.4030.10">
    <property type="entry name" value="Porin chaperone SurA, peptide-binding domain"/>
    <property type="match status" value="1"/>
</dbReference>
<evidence type="ECO:0000256" key="12">
    <source>
        <dbReference type="SAM" id="Coils"/>
    </source>
</evidence>
<evidence type="ECO:0000256" key="10">
    <source>
        <dbReference type="ARBA" id="ARBA00042775"/>
    </source>
</evidence>
<dbReference type="PANTHER" id="PTHR47529">
    <property type="entry name" value="PEPTIDYL-PROLYL CIS-TRANS ISOMERASE D"/>
    <property type="match status" value="1"/>
</dbReference>
<evidence type="ECO:0000256" key="11">
    <source>
        <dbReference type="PROSITE-ProRule" id="PRU00278"/>
    </source>
</evidence>
<dbReference type="Proteomes" id="UP000029999">
    <property type="component" value="Unassembled WGS sequence"/>
</dbReference>
<dbReference type="SUPFAM" id="SSF109998">
    <property type="entry name" value="Triger factor/SurA peptide-binding domain-like"/>
    <property type="match status" value="1"/>
</dbReference>
<sequence>MLHFIRDRAQGWIAWLIVGLISIPFALWGVNSYLTGASDVVVAEVNGKEITQAELQQSLQQYRDQMRNMMGEQFDPAMFEGAMVKRNVLDGLIEQQLLRDANEKLGQRINDAEISQVIRTTPAFQRDGEFDSEYYNMVLARVGYSPASYEAQLRADLMSQQLTQNIETTALATEKDVRQTLRLQEQRREIAYGVVPVQEYVEQVSVTDDEVQQLYDNHQSNYQSPEQLKLNYIELSVATISSTLTVTEDDLKQFYADNQSQFVGPQQRRASHILIEGDDSEAQTTIEAIATRLENGEDFSSLAEELSQDPGSASQGGDLGFFERDVMDPAFEEAAFSLEMIGDVSEPVKTEFGYHLIKLTDIKQPEGQEFSQVRDEVEKLYRRQQAESIFYDKAEQLANLSYENPDNLDVAADDLELQIKTTESFTRNGTESGIASEQKVIAAAFGDDVLKNDLNSAVIELADDHLVVIHKNSYTPSTVLPFDSVSPAIEQQLLFEKASEKAREHGESLLNELKQDNQATDLLPTWQEAEFYGRDSDNISMQILQRAFAMSKPESGSEFAGFTANNGNYIVIELTAVDEGKPADVGAEDQQALKQQLTQVHANAEVQAFITSLREQADIEILDETLQ</sequence>
<name>A0A0A0BH08_9GAMM</name>
<protein>
    <recommendedName>
        <fullName evidence="9">Periplasmic chaperone PpiD</fullName>
    </recommendedName>
    <alternativeName>
        <fullName evidence="10">Periplasmic folding chaperone</fullName>
    </alternativeName>
</protein>
<evidence type="ECO:0000256" key="5">
    <source>
        <dbReference type="ARBA" id="ARBA00022989"/>
    </source>
</evidence>
<feature type="domain" description="PpiC" evidence="14">
    <location>
        <begin position="265"/>
        <end position="361"/>
    </location>
</feature>
<keyword evidence="3" id="KW-0997">Cell inner membrane</keyword>
<comment type="subcellular location">
    <subcellularLocation>
        <location evidence="1">Cell inner membrane</location>
        <topology evidence="1">Single-pass type II membrane protein</topology>
        <orientation evidence="1">Periplasmic side</orientation>
    </subcellularLocation>
</comment>
<dbReference type="SUPFAM" id="SSF54534">
    <property type="entry name" value="FKBP-like"/>
    <property type="match status" value="1"/>
</dbReference>
<proteinExistence type="inferred from homology"/>
<dbReference type="InterPro" id="IPR027304">
    <property type="entry name" value="Trigger_fact/SurA_dom_sf"/>
</dbReference>
<dbReference type="InterPro" id="IPR052029">
    <property type="entry name" value="PpiD_chaperone"/>
</dbReference>
<comment type="similarity">
    <text evidence="8">Belongs to the PpiD chaperone family.</text>
</comment>
<keyword evidence="7" id="KW-0143">Chaperone</keyword>
<dbReference type="Pfam" id="PF13624">
    <property type="entry name" value="SurA_N_3"/>
    <property type="match status" value="1"/>
</dbReference>
<dbReference type="EMBL" id="JRQD01000003">
    <property type="protein sequence ID" value="KGM06982.1"/>
    <property type="molecule type" value="Genomic_DNA"/>
</dbReference>
<dbReference type="InterPro" id="IPR000297">
    <property type="entry name" value="PPIase_PpiC"/>
</dbReference>
<feature type="coiled-coil region" evidence="12">
    <location>
        <begin position="45"/>
        <end position="72"/>
    </location>
</feature>
<evidence type="ECO:0000256" key="13">
    <source>
        <dbReference type="SAM" id="Phobius"/>
    </source>
</evidence>
<evidence type="ECO:0000259" key="14">
    <source>
        <dbReference type="PROSITE" id="PS50198"/>
    </source>
</evidence>
<evidence type="ECO:0000256" key="7">
    <source>
        <dbReference type="ARBA" id="ARBA00023186"/>
    </source>
</evidence>
<dbReference type="AlphaFoldDB" id="A0A0A0BH08"/>
<feature type="transmembrane region" description="Helical" evidence="13">
    <location>
        <begin position="12"/>
        <end position="30"/>
    </location>
</feature>
<accession>A0A0A0BH08</accession>
<dbReference type="GO" id="GO:0003755">
    <property type="term" value="F:peptidyl-prolyl cis-trans isomerase activity"/>
    <property type="evidence" value="ECO:0007669"/>
    <property type="project" value="UniProtKB-KW"/>
</dbReference>